<dbReference type="GO" id="GO:0055080">
    <property type="term" value="P:monoatomic cation homeostasis"/>
    <property type="evidence" value="ECO:0007669"/>
    <property type="project" value="TreeGrafter"/>
</dbReference>
<dbReference type="Proteomes" id="UP000762676">
    <property type="component" value="Unassembled WGS sequence"/>
</dbReference>
<feature type="region of interest" description="Disordered" evidence="1">
    <location>
        <begin position="192"/>
        <end position="271"/>
    </location>
</feature>
<feature type="compositionally biased region" description="Basic and acidic residues" evidence="1">
    <location>
        <begin position="1"/>
        <end position="14"/>
    </location>
</feature>
<accession>A0AAV4FKZ6</accession>
<proteinExistence type="predicted"/>
<feature type="region of interest" description="Disordered" evidence="1">
    <location>
        <begin position="550"/>
        <end position="615"/>
    </location>
</feature>
<comment type="caution">
    <text evidence="3">The sequence shown here is derived from an EMBL/GenBank/DDBJ whole genome shotgun (WGS) entry which is preliminary data.</text>
</comment>
<feature type="compositionally biased region" description="Polar residues" evidence="1">
    <location>
        <begin position="193"/>
        <end position="203"/>
    </location>
</feature>
<feature type="compositionally biased region" description="Basic and acidic residues" evidence="1">
    <location>
        <begin position="606"/>
        <end position="615"/>
    </location>
</feature>
<keyword evidence="4" id="KW-1185">Reference proteome</keyword>
<reference evidence="3 4" key="1">
    <citation type="journal article" date="2021" name="Elife">
        <title>Chloroplast acquisition without the gene transfer in kleptoplastic sea slugs, Plakobranchus ocellatus.</title>
        <authorList>
            <person name="Maeda T."/>
            <person name="Takahashi S."/>
            <person name="Yoshida T."/>
            <person name="Shimamura S."/>
            <person name="Takaki Y."/>
            <person name="Nagai Y."/>
            <person name="Toyoda A."/>
            <person name="Suzuki Y."/>
            <person name="Arimoto A."/>
            <person name="Ishii H."/>
            <person name="Satoh N."/>
            <person name="Nishiyama T."/>
            <person name="Hasebe M."/>
            <person name="Maruyama T."/>
            <person name="Minagawa J."/>
            <person name="Obokata J."/>
            <person name="Shigenobu S."/>
        </authorList>
    </citation>
    <scope>NUCLEOTIDE SEQUENCE [LARGE SCALE GENOMIC DNA]</scope>
</reference>
<feature type="region of interest" description="Disordered" evidence="1">
    <location>
        <begin position="1"/>
        <end position="92"/>
    </location>
</feature>
<dbReference type="PANTHER" id="PTHR31781">
    <property type="entry name" value="UNC80"/>
    <property type="match status" value="1"/>
</dbReference>
<dbReference type="PANTHER" id="PTHR31781:SF1">
    <property type="entry name" value="PROTEIN UNC-80 HOMOLOG"/>
    <property type="match status" value="1"/>
</dbReference>
<feature type="region of interest" description="Disordered" evidence="1">
    <location>
        <begin position="472"/>
        <end position="529"/>
    </location>
</feature>
<dbReference type="GO" id="GO:0030424">
    <property type="term" value="C:axon"/>
    <property type="evidence" value="ECO:0007669"/>
    <property type="project" value="TreeGrafter"/>
</dbReference>
<sequence length="860" mass="94127">MSIFKEIREQDEKFGSLSLGKRGGGSQNQQDKDSVGSSSQCSGQDSSASSQVDLGQTRAGLGSIINSGSGNGGPGHTRSGSGGITEKDSTLRKPIIRITEHSPEAREDLQSSPMLPRSFTDSNIAYKQDNEVPEVSGSKFYIQDNGHIQYKVVLRALHFVAMNEHSPRICEVLLNMLNCLLDLDIIETRKDLPSSTAGATPSPLSAAKSGAGTRPGTAASLSSNNIPATPVGSISSAKTPGSAHSGQNSTAATPEGFTSGTGSGPEGMDIPARKDEVTAHSLAMDSLFRIYKALGCPHGCNDGVMGSLGDHLRLKGQNCLQRLHKLNPAMFHKFLRDTVKKRPLQESVDFLHAFLGFCFDPTTLMQSPMSHKKSVSQENLPRAGYANNFGHSVGGEGYRGVEGVLIANLVKPLVSRCVECANDLYGTENISLFCDIRQLMVYVKEIHGGTFRRVALSGLLDSLQKVKRESAERKRELALKKQSSPVRRTTSITSESGDEKETTLSATKHINVHQNREDDSSGRRKSKKSLFRSKITKSLMFQYAASDSEILDEGPGKSPRTSISAAEEDSPSSSTTPRRRFSKFNIGWRRGTKSDHEDDQMSDPPPLDRRESRSEMQVHRNIILAAVAQQPAAGAAGAGRGRMSFKAASQATLSFLSARKRIEDGLKTLGKKMTRKGSCDDFFKQRSGVKSDSGVELVMVKEKKMVDRYLIKSGMLRFSFLLECCHPGSLPDPQMVAAMLDLDAPVSARAAMLLECAHFIHRCNRGDWPNWMKLNLPSFRHTVAALQNRGQPSGYRLNIILQKAAGRMFYSWAENLGLQMEYILAKEHADRLAVIDEVKDENRKKELRAEDEEEDFLDEG</sequence>
<dbReference type="GO" id="GO:0034703">
    <property type="term" value="C:cation channel complex"/>
    <property type="evidence" value="ECO:0007669"/>
    <property type="project" value="TreeGrafter"/>
</dbReference>
<feature type="compositionally biased region" description="Low complexity" evidence="1">
    <location>
        <begin position="35"/>
        <end position="53"/>
    </location>
</feature>
<dbReference type="GO" id="GO:0005261">
    <property type="term" value="F:monoatomic cation channel activity"/>
    <property type="evidence" value="ECO:0007669"/>
    <property type="project" value="TreeGrafter"/>
</dbReference>
<organism evidence="3 4">
    <name type="scientific">Elysia marginata</name>
    <dbReference type="NCBI Taxonomy" id="1093978"/>
    <lineage>
        <taxon>Eukaryota</taxon>
        <taxon>Metazoa</taxon>
        <taxon>Spiralia</taxon>
        <taxon>Lophotrochozoa</taxon>
        <taxon>Mollusca</taxon>
        <taxon>Gastropoda</taxon>
        <taxon>Heterobranchia</taxon>
        <taxon>Euthyneura</taxon>
        <taxon>Panpulmonata</taxon>
        <taxon>Sacoglossa</taxon>
        <taxon>Placobranchoidea</taxon>
        <taxon>Plakobranchidae</taxon>
        <taxon>Elysia</taxon>
    </lineage>
</organism>
<dbReference type="InterPro" id="IPR045852">
    <property type="entry name" value="UNC80_central"/>
</dbReference>
<evidence type="ECO:0000259" key="2">
    <source>
        <dbReference type="Pfam" id="PF19424"/>
    </source>
</evidence>
<evidence type="ECO:0000313" key="3">
    <source>
        <dbReference type="EMBL" id="GFR73729.1"/>
    </source>
</evidence>
<evidence type="ECO:0000313" key="4">
    <source>
        <dbReference type="Proteomes" id="UP000762676"/>
    </source>
</evidence>
<protein>
    <submittedName>
        <fullName evidence="3">Unc-80-like protein</fullName>
    </submittedName>
</protein>
<dbReference type="AlphaFoldDB" id="A0AAV4FKZ6"/>
<name>A0AAV4FKZ6_9GAST</name>
<gene>
    <name evidence="3" type="ORF">ElyMa_005737200</name>
</gene>
<feature type="compositionally biased region" description="Polar residues" evidence="1">
    <location>
        <begin position="481"/>
        <end position="495"/>
    </location>
</feature>
<dbReference type="Pfam" id="PF19424">
    <property type="entry name" value="UNC80"/>
    <property type="match status" value="1"/>
</dbReference>
<dbReference type="EMBL" id="BMAT01011489">
    <property type="protein sequence ID" value="GFR73729.1"/>
    <property type="molecule type" value="Genomic_DNA"/>
</dbReference>
<evidence type="ECO:0000256" key="1">
    <source>
        <dbReference type="SAM" id="MobiDB-lite"/>
    </source>
</evidence>
<feature type="compositionally biased region" description="Polar residues" evidence="1">
    <location>
        <begin position="219"/>
        <end position="258"/>
    </location>
</feature>
<feature type="domain" description="Protein UNC80 central region" evidence="2">
    <location>
        <begin position="701"/>
        <end position="859"/>
    </location>
</feature>
<feature type="compositionally biased region" description="Gly residues" evidence="1">
    <location>
        <begin position="69"/>
        <end position="83"/>
    </location>
</feature>